<evidence type="ECO:0000256" key="1">
    <source>
        <dbReference type="SAM" id="MobiDB-lite"/>
    </source>
</evidence>
<organism evidence="2 3">
    <name type="scientific">Limulus polyphemus</name>
    <name type="common">Atlantic horseshoe crab</name>
    <dbReference type="NCBI Taxonomy" id="6850"/>
    <lineage>
        <taxon>Eukaryota</taxon>
        <taxon>Metazoa</taxon>
        <taxon>Ecdysozoa</taxon>
        <taxon>Arthropoda</taxon>
        <taxon>Chelicerata</taxon>
        <taxon>Merostomata</taxon>
        <taxon>Xiphosura</taxon>
        <taxon>Limulidae</taxon>
        <taxon>Limulus</taxon>
    </lineage>
</organism>
<dbReference type="Proteomes" id="UP000694941">
    <property type="component" value="Unplaced"/>
</dbReference>
<keyword evidence="2" id="KW-1185">Reference proteome</keyword>
<evidence type="ECO:0000313" key="3">
    <source>
        <dbReference type="RefSeq" id="XP_013777583.2"/>
    </source>
</evidence>
<dbReference type="RefSeq" id="XP_013777583.2">
    <property type="nucleotide sequence ID" value="XM_013922129.2"/>
</dbReference>
<feature type="compositionally biased region" description="Basic and acidic residues" evidence="1">
    <location>
        <begin position="109"/>
        <end position="118"/>
    </location>
</feature>
<proteinExistence type="predicted"/>
<dbReference type="Gene3D" id="2.20.20.160">
    <property type="match status" value="1"/>
</dbReference>
<protein>
    <submittedName>
        <fullName evidence="3">Uncharacterized protein LOC106462229</fullName>
    </submittedName>
</protein>
<sequence length="301" mass="33954">MVTQVTIQSRTDDQAQHFNTTFTENARVTETPVTTELWADEKVQYFSSTFSENINVSAVTPVTTKPRTDEMMSSGSTIQENDTVTMTIPETTVTVLKEGDTPLNSAGSYDKKNNERMRSSTTPVKPRKEDSLFLQGRQFRLPECVPQQVCNTMILALNHVQQLCSCPLFFLDPCSESSDSQDGHTVNLMSDDKGKVKTQLKMCEPATTIKICQEEQEWTLMAMQSLRTGKAHYLMICQCPLTGKLQGPIQHKDPPLASIPGLRIYGMICSRQGRKGRHLENTLPEFPWRYVHEKLNLTLLT</sequence>
<gene>
    <name evidence="3" type="primary">LOC106462229</name>
</gene>
<evidence type="ECO:0000313" key="2">
    <source>
        <dbReference type="Proteomes" id="UP000694941"/>
    </source>
</evidence>
<accession>A0ABM1B9J2</accession>
<dbReference type="GeneID" id="106462229"/>
<feature type="region of interest" description="Disordered" evidence="1">
    <location>
        <begin position="99"/>
        <end position="129"/>
    </location>
</feature>
<name>A0ABM1B9J2_LIMPO</name>
<reference evidence="3" key="1">
    <citation type="submission" date="2025-08" db="UniProtKB">
        <authorList>
            <consortium name="RefSeq"/>
        </authorList>
    </citation>
    <scope>IDENTIFICATION</scope>
    <source>
        <tissue evidence="3">Muscle</tissue>
    </source>
</reference>